<dbReference type="GO" id="GO:0046872">
    <property type="term" value="F:metal ion binding"/>
    <property type="evidence" value="ECO:0007669"/>
    <property type="project" value="UniProtKB-KW"/>
</dbReference>
<dbReference type="EMBL" id="JADWYS010000001">
    <property type="protein sequence ID" value="MBG9390142.1"/>
    <property type="molecule type" value="Genomic_DNA"/>
</dbReference>
<evidence type="ECO:0000313" key="8">
    <source>
        <dbReference type="EMBL" id="MBG9390142.1"/>
    </source>
</evidence>
<evidence type="ECO:0000256" key="1">
    <source>
        <dbReference type="ARBA" id="ARBA00011271"/>
    </source>
</evidence>
<dbReference type="Gene3D" id="3.30.499.10">
    <property type="entry name" value="Aconitase, domain 3"/>
    <property type="match status" value="2"/>
</dbReference>
<evidence type="ECO:0000256" key="6">
    <source>
        <dbReference type="ARBA" id="ARBA00023239"/>
    </source>
</evidence>
<dbReference type="InterPro" id="IPR006251">
    <property type="entry name" value="Homoacnase/IPMdehydase_lsu"/>
</dbReference>
<name>A0A931H841_9BURK</name>
<dbReference type="Proteomes" id="UP000651050">
    <property type="component" value="Unassembled WGS sequence"/>
</dbReference>
<dbReference type="GO" id="GO:0009098">
    <property type="term" value="P:L-leucine biosynthetic process"/>
    <property type="evidence" value="ECO:0007669"/>
    <property type="project" value="InterPro"/>
</dbReference>
<reference evidence="8" key="1">
    <citation type="submission" date="2020-11" db="EMBL/GenBank/DDBJ databases">
        <title>Bacterial whole genome sequence for Caenimonas sp. DR4.4.</title>
        <authorList>
            <person name="Le V."/>
            <person name="Ko S.-R."/>
            <person name="Ahn C.-Y."/>
            <person name="Oh H.-M."/>
        </authorList>
    </citation>
    <scope>NUCLEOTIDE SEQUENCE</scope>
    <source>
        <strain evidence="8">DR4.4</strain>
    </source>
</reference>
<dbReference type="InterPro" id="IPR050067">
    <property type="entry name" value="IPM_dehydratase_rel_enz"/>
</dbReference>
<evidence type="ECO:0000256" key="3">
    <source>
        <dbReference type="ARBA" id="ARBA00022723"/>
    </source>
</evidence>
<evidence type="ECO:0000256" key="4">
    <source>
        <dbReference type="ARBA" id="ARBA00023004"/>
    </source>
</evidence>
<dbReference type="NCBIfam" id="NF001614">
    <property type="entry name" value="PRK00402.1"/>
    <property type="match status" value="1"/>
</dbReference>
<dbReference type="RefSeq" id="WP_196987899.1">
    <property type="nucleotide sequence ID" value="NZ_JADWYS010000001.1"/>
</dbReference>
<organism evidence="8 9">
    <name type="scientific">Caenimonas aquaedulcis</name>
    <dbReference type="NCBI Taxonomy" id="2793270"/>
    <lineage>
        <taxon>Bacteria</taxon>
        <taxon>Pseudomonadati</taxon>
        <taxon>Pseudomonadota</taxon>
        <taxon>Betaproteobacteria</taxon>
        <taxon>Burkholderiales</taxon>
        <taxon>Comamonadaceae</taxon>
        <taxon>Caenimonas</taxon>
    </lineage>
</organism>
<dbReference type="Pfam" id="PF00330">
    <property type="entry name" value="Aconitase"/>
    <property type="match status" value="2"/>
</dbReference>
<feature type="domain" description="Aconitase/3-isopropylmalate dehydratase large subunit alpha/beta/alpha" evidence="7">
    <location>
        <begin position="28"/>
        <end position="290"/>
    </location>
</feature>
<dbReference type="InterPro" id="IPR001030">
    <property type="entry name" value="Acoase/IPM_deHydtase_lsu_aba"/>
</dbReference>
<evidence type="ECO:0000256" key="5">
    <source>
        <dbReference type="ARBA" id="ARBA00023014"/>
    </source>
</evidence>
<keyword evidence="2" id="KW-0004">4Fe-4S</keyword>
<evidence type="ECO:0000259" key="7">
    <source>
        <dbReference type="Pfam" id="PF00330"/>
    </source>
</evidence>
<gene>
    <name evidence="8" type="ORF">I5803_19085</name>
</gene>
<dbReference type="NCBIfam" id="TIGR02086">
    <property type="entry name" value="IPMI_arch"/>
    <property type="match status" value="1"/>
</dbReference>
<dbReference type="InterPro" id="IPR015931">
    <property type="entry name" value="Acnase/IPM_dHydase_lsu_aba_1/3"/>
</dbReference>
<protein>
    <submittedName>
        <fullName evidence="8">3-isopropylmalate dehydratase large subunit</fullName>
    </submittedName>
</protein>
<keyword evidence="9" id="KW-1185">Reference proteome</keyword>
<dbReference type="PRINTS" id="PR00415">
    <property type="entry name" value="ACONITASE"/>
</dbReference>
<proteinExistence type="predicted"/>
<keyword evidence="6" id="KW-0456">Lyase</keyword>
<keyword evidence="5" id="KW-0411">Iron-sulfur</keyword>
<keyword evidence="3" id="KW-0479">Metal-binding</keyword>
<sequence>MSVAPQTLAQKLIARAAGKDEVRPGEIVNCLVDLAMFHDSSGPRRLQPMLQALGASVWDTSKIVLVMDHYVPERDEESRRIVRIARDWARDQHLPHVYDSQGICHVVVPQHGHIRPGMFCVGGDSHSPTGGAFGAYMFGIGSTEMLGVVVTGEIWLRVPGTIRMQWDGRLAPGVVAKDMMLHMIGRFGMNGGRYQAVEFCGDAVRALSMAERMTLSNMSAELGAQAGLIAPDETTMQWLAATGAPPVDIAALHTDEEAIDAPSCETHRFEAAALEPYVAAPHSPANARGVGHFQGTPVDVAYIGACTGAKLDDLRAAAQLLRGRRVAPGVRLMVAPASLKDQEAAREEGVLQVLTDAGAQLFPTACGACAGYGETLGDDTTVISSTARNFRGRMGSPTAQVYLASPYTVAASALRGVITDPRELMRELAP</sequence>
<dbReference type="AlphaFoldDB" id="A0A931H841"/>
<dbReference type="PANTHER" id="PTHR43822">
    <property type="entry name" value="HOMOACONITASE, MITOCHONDRIAL-RELATED"/>
    <property type="match status" value="1"/>
</dbReference>
<dbReference type="NCBIfam" id="TIGR01343">
    <property type="entry name" value="hacA_fam"/>
    <property type="match status" value="1"/>
</dbReference>
<dbReference type="InterPro" id="IPR036008">
    <property type="entry name" value="Aconitase_4Fe-4S_dom"/>
</dbReference>
<comment type="caution">
    <text evidence="8">The sequence shown here is derived from an EMBL/GenBank/DDBJ whole genome shotgun (WGS) entry which is preliminary data.</text>
</comment>
<comment type="subunit">
    <text evidence="1">Heterodimer of LeuC and LeuD.</text>
</comment>
<feature type="domain" description="Aconitase/3-isopropylmalate dehydratase large subunit alpha/beta/alpha" evidence="7">
    <location>
        <begin position="294"/>
        <end position="416"/>
    </location>
</feature>
<evidence type="ECO:0000256" key="2">
    <source>
        <dbReference type="ARBA" id="ARBA00022485"/>
    </source>
</evidence>
<dbReference type="SUPFAM" id="SSF53732">
    <property type="entry name" value="Aconitase iron-sulfur domain"/>
    <property type="match status" value="1"/>
</dbReference>
<dbReference type="GO" id="GO:0051539">
    <property type="term" value="F:4 iron, 4 sulfur cluster binding"/>
    <property type="evidence" value="ECO:0007669"/>
    <property type="project" value="UniProtKB-KW"/>
</dbReference>
<dbReference type="GO" id="GO:0003861">
    <property type="term" value="F:3-isopropylmalate dehydratase activity"/>
    <property type="evidence" value="ECO:0007669"/>
    <property type="project" value="InterPro"/>
</dbReference>
<accession>A0A931H841</accession>
<keyword evidence="4" id="KW-0408">Iron</keyword>
<dbReference type="InterPro" id="IPR011826">
    <property type="entry name" value="HAcnase/IPMdehydase_lsu_prok"/>
</dbReference>
<dbReference type="PANTHER" id="PTHR43822:SF2">
    <property type="entry name" value="HOMOACONITASE, MITOCHONDRIAL"/>
    <property type="match status" value="1"/>
</dbReference>
<evidence type="ECO:0000313" key="9">
    <source>
        <dbReference type="Proteomes" id="UP000651050"/>
    </source>
</evidence>